<evidence type="ECO:0000313" key="3">
    <source>
        <dbReference type="Proteomes" id="UP000001941"/>
    </source>
</evidence>
<gene>
    <name evidence="2" type="ordered locus">Mhun_0810</name>
</gene>
<protein>
    <submittedName>
        <fullName evidence="2">Geranylgeranyl reductase</fullName>
    </submittedName>
</protein>
<dbReference type="Proteomes" id="UP000001941">
    <property type="component" value="Chromosome"/>
</dbReference>
<dbReference type="RefSeq" id="WP_011447841.1">
    <property type="nucleotide sequence ID" value="NC_007796.1"/>
</dbReference>
<dbReference type="GO" id="GO:0016628">
    <property type="term" value="F:oxidoreductase activity, acting on the CH-CH group of donors, NAD or NADP as acceptor"/>
    <property type="evidence" value="ECO:0007669"/>
    <property type="project" value="InterPro"/>
</dbReference>
<dbReference type="InParanoid" id="Q2FLI3"/>
<dbReference type="PANTHER" id="PTHR42685">
    <property type="entry name" value="GERANYLGERANYL DIPHOSPHATE REDUCTASE"/>
    <property type="match status" value="1"/>
</dbReference>
<proteinExistence type="predicted"/>
<dbReference type="FunCoup" id="Q2FLI3">
    <property type="interactions" value="60"/>
</dbReference>
<dbReference type="InterPro" id="IPR011777">
    <property type="entry name" value="Geranylgeranyl_Rdtase_fam"/>
</dbReference>
<dbReference type="EMBL" id="CP000254">
    <property type="protein sequence ID" value="ABD40562.1"/>
    <property type="molecule type" value="Genomic_DNA"/>
</dbReference>
<dbReference type="Gene3D" id="3.30.9.10">
    <property type="entry name" value="D-Amino Acid Oxidase, subunit A, domain 2"/>
    <property type="match status" value="1"/>
</dbReference>
<dbReference type="Pfam" id="PF01494">
    <property type="entry name" value="FAD_binding_3"/>
    <property type="match status" value="1"/>
</dbReference>
<dbReference type="STRING" id="323259.Mhun_0810"/>
<name>Q2FLI3_METHJ</name>
<dbReference type="InterPro" id="IPR050407">
    <property type="entry name" value="Geranylgeranyl_reductase"/>
</dbReference>
<dbReference type="InterPro" id="IPR002938">
    <property type="entry name" value="FAD-bd"/>
</dbReference>
<dbReference type="NCBIfam" id="TIGR02032">
    <property type="entry name" value="GG-red-SF"/>
    <property type="match status" value="1"/>
</dbReference>
<dbReference type="HOGENOM" id="CLU_024648_0_1_2"/>
<keyword evidence="3" id="KW-1185">Reference proteome</keyword>
<reference evidence="3" key="1">
    <citation type="journal article" date="2016" name="Stand. Genomic Sci.">
        <title>Complete genome sequence of Methanospirillum hungatei type strain JF1.</title>
        <authorList>
            <person name="Gunsalus R.P."/>
            <person name="Cook L.E."/>
            <person name="Crable B."/>
            <person name="Rohlin L."/>
            <person name="McDonald E."/>
            <person name="Mouttaki H."/>
            <person name="Sieber J.R."/>
            <person name="Poweleit N."/>
            <person name="Zhou H."/>
            <person name="Lapidus A.L."/>
            <person name="Daligault H.E."/>
            <person name="Land M."/>
            <person name="Gilna P."/>
            <person name="Ivanova N."/>
            <person name="Kyrpides N."/>
            <person name="Culley D.E."/>
            <person name="McInerney M.J."/>
        </authorList>
    </citation>
    <scope>NUCLEOTIDE SEQUENCE [LARGE SCALE GENOMIC DNA]</scope>
    <source>
        <strain evidence="3">ATCC 27890 / DSM 864 / NBRC 100397 / JF-1</strain>
    </source>
</reference>
<accession>Q2FLI3</accession>
<dbReference type="eggNOG" id="arCOG00570">
    <property type="taxonomic scope" value="Archaea"/>
</dbReference>
<dbReference type="KEGG" id="mhu:Mhun_0810"/>
<dbReference type="AlphaFoldDB" id="Q2FLI3"/>
<dbReference type="PRINTS" id="PR00420">
    <property type="entry name" value="RNGMNOXGNASE"/>
</dbReference>
<evidence type="ECO:0000259" key="1">
    <source>
        <dbReference type="Pfam" id="PF01494"/>
    </source>
</evidence>
<organism evidence="2 3">
    <name type="scientific">Methanospirillum hungatei JF-1 (strain ATCC 27890 / DSM 864 / NBRC 100397 / JF-1)</name>
    <dbReference type="NCBI Taxonomy" id="323259"/>
    <lineage>
        <taxon>Archaea</taxon>
        <taxon>Methanobacteriati</taxon>
        <taxon>Methanobacteriota</taxon>
        <taxon>Stenosarchaea group</taxon>
        <taxon>Methanomicrobia</taxon>
        <taxon>Methanomicrobiales</taxon>
        <taxon>Methanospirillaceae</taxon>
        <taxon>Methanospirillum</taxon>
    </lineage>
</organism>
<dbReference type="EnsemblBacteria" id="ABD40562">
    <property type="protein sequence ID" value="ABD40562"/>
    <property type="gene ID" value="Mhun_0810"/>
</dbReference>
<dbReference type="GO" id="GO:0071949">
    <property type="term" value="F:FAD binding"/>
    <property type="evidence" value="ECO:0007669"/>
    <property type="project" value="InterPro"/>
</dbReference>
<evidence type="ECO:0000313" key="2">
    <source>
        <dbReference type="EMBL" id="ABD40562.1"/>
    </source>
</evidence>
<dbReference type="SUPFAM" id="SSF51905">
    <property type="entry name" value="FAD/NAD(P)-binding domain"/>
    <property type="match status" value="1"/>
</dbReference>
<dbReference type="PANTHER" id="PTHR42685:SF18">
    <property type="entry name" value="DIGERANYLGERANYLGLYCEROPHOSPHOLIPID REDUCTASE"/>
    <property type="match status" value="1"/>
</dbReference>
<dbReference type="Gene3D" id="3.50.50.60">
    <property type="entry name" value="FAD/NAD(P)-binding domain"/>
    <property type="match status" value="1"/>
</dbReference>
<feature type="domain" description="FAD-binding" evidence="1">
    <location>
        <begin position="5"/>
        <end position="163"/>
    </location>
</feature>
<dbReference type="OrthoDB" id="46008at2157"/>
<dbReference type="InterPro" id="IPR036188">
    <property type="entry name" value="FAD/NAD-bd_sf"/>
</dbReference>
<dbReference type="GeneID" id="3924352"/>
<sequence length="384" mass="41552">MNRTYDVAIVGGGPVGSTAARICAKSGLKTLLIEEQAHFGYPVQCAGLLSDSAFRECEVSCSSVLNTVSGADVHAGEATCSFDAGRTMAYVVDRGALDHEMGKAAADAGADIQLKTIASGISRTSGILHLKGVNGPEDVSYSMLIAADGPRSSISRMVGIPRAPVYLSGLQCDVHHALPPDHVQIYPNASPEFFGWMIPLHPDQTRIGLCGIHHVKERFSEFIKPFQNKATHFVSGTIPLGTLTRSYDDRILIAGDAAAMAKPTSGGGVYTGIRAARHAAEVAIRCIEMDDFSPKAMASYEHAWKADFGHEILRGFHFFQIRQKISEKDMESLIRTLSHPNLQEVITRKGDMDRPSGLIKALLSHPRMIPAYYLMGKAFARSKL</sequence>